<reference evidence="1" key="2">
    <citation type="submission" date="2020-09" db="EMBL/GenBank/DDBJ databases">
        <authorList>
            <person name="Sun Q."/>
            <person name="Ohkuma M."/>
        </authorList>
    </citation>
    <scope>NUCLEOTIDE SEQUENCE</scope>
    <source>
        <strain evidence="1">JCM 19018</strain>
    </source>
</reference>
<name>A0A830F0E8_9EURY</name>
<dbReference type="AlphaFoldDB" id="A0A830F0E8"/>
<evidence type="ECO:0000313" key="1">
    <source>
        <dbReference type="EMBL" id="GGK72844.1"/>
    </source>
</evidence>
<reference evidence="1" key="1">
    <citation type="journal article" date="2014" name="Int. J. Syst. Evol. Microbiol.">
        <title>Complete genome sequence of Corynebacterium casei LMG S-19264T (=DSM 44701T), isolated from a smear-ripened cheese.</title>
        <authorList>
            <consortium name="US DOE Joint Genome Institute (JGI-PGF)"/>
            <person name="Walter F."/>
            <person name="Albersmeier A."/>
            <person name="Kalinowski J."/>
            <person name="Ruckert C."/>
        </authorList>
    </citation>
    <scope>NUCLEOTIDE SEQUENCE</scope>
    <source>
        <strain evidence="1">JCM 19018</strain>
    </source>
</reference>
<dbReference type="Proteomes" id="UP000614221">
    <property type="component" value="Unassembled WGS sequence"/>
</dbReference>
<evidence type="ECO:0000313" key="2">
    <source>
        <dbReference type="Proteomes" id="UP000614221"/>
    </source>
</evidence>
<protein>
    <submittedName>
        <fullName evidence="1">Uncharacterized protein</fullName>
    </submittedName>
</protein>
<gene>
    <name evidence="1" type="ORF">GCM10009067_26380</name>
</gene>
<sequence>MQRRHGIRFDDDLINPHLLTAEWVRELSDLCIAGVELLSRYCRWLYDFERRPQTVS</sequence>
<comment type="caution">
    <text evidence="1">The sequence shown here is derived from an EMBL/GenBank/DDBJ whole genome shotgun (WGS) entry which is preliminary data.</text>
</comment>
<dbReference type="EMBL" id="BMPD01000004">
    <property type="protein sequence ID" value="GGK72844.1"/>
    <property type="molecule type" value="Genomic_DNA"/>
</dbReference>
<proteinExistence type="predicted"/>
<accession>A0A830F0E8</accession>
<organism evidence="1 2">
    <name type="scientific">Haloarcula sebkhae</name>
    <dbReference type="NCBI Taxonomy" id="932660"/>
    <lineage>
        <taxon>Archaea</taxon>
        <taxon>Methanobacteriati</taxon>
        <taxon>Methanobacteriota</taxon>
        <taxon>Stenosarchaea group</taxon>
        <taxon>Halobacteria</taxon>
        <taxon>Halobacteriales</taxon>
        <taxon>Haloarculaceae</taxon>
        <taxon>Haloarcula</taxon>
    </lineage>
</organism>